<sequence>MENDKRIYKWDNVKLFLIFLVIFGHILDREASPSRLMETINFWIYSFHMPAFIFVSGLFSKHAIKQRKYLRLLSFVWLYLLAKLLITLANFAFANKMNFDLLNETGVPWYLLSLASFYLITIFLQRVQPKIMLPIIIVIGCASGYLPVEGFLSLGRTLGFFPFFYCGYLMDIQKLQTFLDHRKVKWAAIGVILSSFLFVNSQWSLATKFWGFLTGWASYAEISPAFEYSSFIQLFFYVAAALVSLSWFALLPKRKLPLSALGKDTLYPYLLHMPLIILLESGLQLDTLFKEWFTFRILALFFLALFILAITNMPVVKRGADYLFNPIAYVLPKQWLKVK</sequence>
<evidence type="ECO:0000313" key="6">
    <source>
        <dbReference type="EMBL" id="ROX33553.1"/>
    </source>
</evidence>
<evidence type="ECO:0000313" key="10">
    <source>
        <dbReference type="EMBL" id="WER43333.1"/>
    </source>
</evidence>
<dbReference type="EMBL" id="SEWT01000005">
    <property type="protein sequence ID" value="RYU32491.1"/>
    <property type="molecule type" value="Genomic_DNA"/>
</dbReference>
<dbReference type="InterPro" id="IPR002656">
    <property type="entry name" value="Acyl_transf_3_dom"/>
</dbReference>
<dbReference type="EMBL" id="JAREWH010000006">
    <property type="protein sequence ID" value="MDN3192477.1"/>
    <property type="molecule type" value="Genomic_DNA"/>
</dbReference>
<protein>
    <submittedName>
        <fullName evidence="3 7">Acyltransferase</fullName>
    </submittedName>
    <submittedName>
        <fullName evidence="8">Fucose 4-O-acetylase and related acetyltransferases</fullName>
    </submittedName>
</protein>
<dbReference type="GeneID" id="60892960"/>
<evidence type="ECO:0000313" key="17">
    <source>
        <dbReference type="Proteomes" id="UP001222182"/>
    </source>
</evidence>
<evidence type="ECO:0000313" key="9">
    <source>
        <dbReference type="EMBL" id="WEH22119.1"/>
    </source>
</evidence>
<feature type="transmembrane region" description="Helical" evidence="1">
    <location>
        <begin position="154"/>
        <end position="172"/>
    </location>
</feature>
<feature type="transmembrane region" description="Helical" evidence="1">
    <location>
        <begin position="72"/>
        <end position="94"/>
    </location>
</feature>
<evidence type="ECO:0000313" key="14">
    <source>
        <dbReference type="Proteomes" id="UP000292223"/>
    </source>
</evidence>
<dbReference type="EMBL" id="CP119528">
    <property type="protein sequence ID" value="WER43333.1"/>
    <property type="molecule type" value="Genomic_DNA"/>
</dbReference>
<gene>
    <name evidence="4" type="ORF">DAI13_03345</name>
    <name evidence="6" type="ORF">EGW16_07835</name>
    <name evidence="7" type="ORF">EU507_08950</name>
    <name evidence="5" type="ORF">H9Q64_07130</name>
    <name evidence="8" type="ORF">NCTC13379_03147</name>
    <name evidence="10" type="ORF">P0083_03310</name>
    <name evidence="9" type="ORF">P0D81_13920</name>
    <name evidence="3" type="ORF">P0E79_08290</name>
</gene>
<dbReference type="InterPro" id="IPR052734">
    <property type="entry name" value="Nod_factor_acetyltransferase"/>
</dbReference>
<keyword evidence="1" id="KW-0812">Transmembrane</keyword>
<feature type="transmembrane region" description="Helical" evidence="1">
    <location>
        <begin position="184"/>
        <end position="203"/>
    </location>
</feature>
<reference evidence="4 11" key="1">
    <citation type="submission" date="2018-04" db="EMBL/GenBank/DDBJ databases">
        <authorList>
            <person name="Van Tyne D."/>
        </authorList>
    </citation>
    <scope>NUCLEOTIDE SEQUENCE [LARGE SCALE GENOMIC DNA]</scope>
    <source>
        <strain evidence="4 11">B2535</strain>
    </source>
</reference>
<dbReference type="Proteomes" id="UP001173174">
    <property type="component" value="Unassembled WGS sequence"/>
</dbReference>
<dbReference type="PANTHER" id="PTHR37312:SF1">
    <property type="entry name" value="MEMBRANE-BOUND ACYLTRANSFERASE YKRP-RELATED"/>
    <property type="match status" value="1"/>
</dbReference>
<dbReference type="EMBL" id="PZZH01000001">
    <property type="protein sequence ID" value="PTN76822.1"/>
    <property type="molecule type" value="Genomic_DNA"/>
</dbReference>
<dbReference type="RefSeq" id="WP_002355505.1">
    <property type="nucleotide sequence ID" value="NZ_AP026721.1"/>
</dbReference>
<feature type="transmembrane region" description="Helical" evidence="1">
    <location>
        <begin position="12"/>
        <end position="28"/>
    </location>
</feature>
<dbReference type="Proteomes" id="UP000254396">
    <property type="component" value="Unassembled WGS sequence"/>
</dbReference>
<dbReference type="Proteomes" id="UP000281488">
    <property type="component" value="Unassembled WGS sequence"/>
</dbReference>
<accession>A0A229NPB3</accession>
<evidence type="ECO:0000313" key="5">
    <source>
        <dbReference type="EMBL" id="QNP39041.1"/>
    </source>
</evidence>
<keyword evidence="7" id="KW-0808">Transferase</keyword>
<feature type="domain" description="Acyltransferase 3" evidence="2">
    <location>
        <begin position="8"/>
        <end position="308"/>
    </location>
</feature>
<evidence type="ECO:0000313" key="4">
    <source>
        <dbReference type="EMBL" id="PTN76822.1"/>
    </source>
</evidence>
<feature type="transmembrane region" description="Helical" evidence="1">
    <location>
        <begin position="106"/>
        <end position="124"/>
    </location>
</feature>
<feature type="transmembrane region" description="Helical" evidence="1">
    <location>
        <begin position="40"/>
        <end position="60"/>
    </location>
</feature>
<evidence type="ECO:0000313" key="15">
    <source>
        <dbReference type="Proteomes" id="UP000516122"/>
    </source>
</evidence>
<dbReference type="Proteomes" id="UP001221642">
    <property type="component" value="Chromosome"/>
</dbReference>
<evidence type="ECO:0000313" key="16">
    <source>
        <dbReference type="Proteomes" id="UP001221642"/>
    </source>
</evidence>
<dbReference type="Pfam" id="PF01757">
    <property type="entry name" value="Acyl_transf_3"/>
    <property type="match status" value="1"/>
</dbReference>
<reference evidence="3" key="6">
    <citation type="journal article" date="2023" name="Pathogens">
        <title>Prevalence of Enterococcus spp. and the Whole-Genome Characteristics of Enterococcus faecium and Enterococcus faecalis Strains Isolated from Free-Living Birds in Poland.</title>
        <authorList>
            <person name="Kwit R."/>
            <person name="Zajac M."/>
            <person name="Smialowska-Weglinska A."/>
            <person name="Skarzynska M."/>
            <person name="Bomba A."/>
            <person name="Lalak A."/>
            <person name="Skrzypiec E."/>
            <person name="Wojdat D."/>
            <person name="Koza W."/>
            <person name="Mikos-Wojewoda E."/>
            <person name="Pasim P."/>
            <person name="Skora M."/>
            <person name="Polak M."/>
            <person name="Wiacek J."/>
            <person name="Wasyl D."/>
        </authorList>
    </citation>
    <scope>NUCLEOTIDE SEQUENCE</scope>
    <source>
        <strain evidence="3">691B_2</strain>
    </source>
</reference>
<evidence type="ECO:0000313" key="12">
    <source>
        <dbReference type="Proteomes" id="UP000254396"/>
    </source>
</evidence>
<evidence type="ECO:0000313" key="8">
    <source>
        <dbReference type="EMBL" id="STP69058.1"/>
    </source>
</evidence>
<name>A0A229NPB3_ENTFL</name>
<organism evidence="7 14">
    <name type="scientific">Enterococcus faecalis</name>
    <name type="common">Streptococcus faecalis</name>
    <dbReference type="NCBI Taxonomy" id="1351"/>
    <lineage>
        <taxon>Bacteria</taxon>
        <taxon>Bacillati</taxon>
        <taxon>Bacillota</taxon>
        <taxon>Bacilli</taxon>
        <taxon>Lactobacillales</taxon>
        <taxon>Enterococcaceae</taxon>
        <taxon>Enterococcus</taxon>
    </lineage>
</organism>
<dbReference type="EMBL" id="UGIX01000001">
    <property type="protein sequence ID" value="STP69058.1"/>
    <property type="molecule type" value="Genomic_DNA"/>
</dbReference>
<reference evidence="3" key="9">
    <citation type="submission" date="2023-03" db="EMBL/GenBank/DDBJ databases">
        <authorList>
            <person name="Zajac M."/>
            <person name="Kwit R."/>
            <person name="Wasyl D."/>
        </authorList>
    </citation>
    <scope>NUCLEOTIDE SEQUENCE</scope>
    <source>
        <strain evidence="3">691B_2</strain>
    </source>
</reference>
<dbReference type="EMBL" id="CP119159">
    <property type="protein sequence ID" value="WEH22119.1"/>
    <property type="molecule type" value="Genomic_DNA"/>
</dbReference>
<keyword evidence="1" id="KW-1133">Transmembrane helix</keyword>
<reference evidence="7 14" key="4">
    <citation type="submission" date="2019-02" db="EMBL/GenBank/DDBJ databases">
        <title>From farm to fork: dissemination of Tn554::fexA-optrA in linezolid-resistant Enterococcus faecalis clones from chicken feces and meat in Tunisia.</title>
        <authorList>
            <person name="Tedim A.P."/>
            <person name="Elghaieb H."/>
            <person name="Abbassi M.S."/>
            <person name="Novais C."/>
            <person name="Hassen A."/>
            <person name="Peixe L."/>
            <person name="Freitas A.R."/>
        </authorList>
    </citation>
    <scope>NUCLEOTIDE SEQUENCE [LARGE SCALE GENOMIC DNA]</scope>
    <source>
        <strain evidence="7 14">728T</strain>
    </source>
</reference>
<dbReference type="Proteomes" id="UP001222182">
    <property type="component" value="Chromosome"/>
</dbReference>
<evidence type="ECO:0000313" key="7">
    <source>
        <dbReference type="EMBL" id="RYU32491.1"/>
    </source>
</evidence>
<feature type="transmembrane region" description="Helical" evidence="1">
    <location>
        <begin position="266"/>
        <end position="285"/>
    </location>
</feature>
<dbReference type="Proteomes" id="UP000292223">
    <property type="component" value="Unassembled WGS sequence"/>
</dbReference>
<keyword evidence="7" id="KW-0012">Acyltransferase</keyword>
<reference evidence="10 17" key="8">
    <citation type="submission" date="2023-03" db="EMBL/GenBank/DDBJ databases">
        <title>Complete genome sequence of an Enterococcus faecalis urinary isolate.</title>
        <authorList>
            <person name="Brauer A.L."/>
            <person name="Armbruster C.E."/>
        </authorList>
    </citation>
    <scope>NUCLEOTIDE SEQUENCE [LARGE SCALE GENOMIC DNA]</scope>
    <source>
        <strain evidence="10 17">3143</strain>
    </source>
</reference>
<feature type="transmembrane region" description="Helical" evidence="1">
    <location>
        <begin position="131"/>
        <end position="148"/>
    </location>
</feature>
<proteinExistence type="predicted"/>
<evidence type="ECO:0000313" key="11">
    <source>
        <dbReference type="Proteomes" id="UP000244140"/>
    </source>
</evidence>
<dbReference type="GO" id="GO:0016747">
    <property type="term" value="F:acyltransferase activity, transferring groups other than amino-acyl groups"/>
    <property type="evidence" value="ECO:0007669"/>
    <property type="project" value="InterPro"/>
</dbReference>
<reference evidence="5 15" key="5">
    <citation type="submission" date="2020-08" db="EMBL/GenBank/DDBJ databases">
        <title>Enterococcus faecalis SF28073 genome assembly.</title>
        <authorList>
            <person name="Duerkop B.A."/>
            <person name="Johnson C.N."/>
        </authorList>
    </citation>
    <scope>NUCLEOTIDE SEQUENCE [LARGE SCALE GENOMIC DNA]</scope>
    <source>
        <strain evidence="5 15">SF28073</strain>
    </source>
</reference>
<evidence type="ECO:0000259" key="2">
    <source>
        <dbReference type="Pfam" id="PF01757"/>
    </source>
</evidence>
<dbReference type="EMBL" id="RKMZ01000003">
    <property type="protein sequence ID" value="ROX33553.1"/>
    <property type="molecule type" value="Genomic_DNA"/>
</dbReference>
<keyword evidence="1" id="KW-0472">Membrane</keyword>
<dbReference type="EMBL" id="CP060804">
    <property type="protein sequence ID" value="QNP39041.1"/>
    <property type="molecule type" value="Genomic_DNA"/>
</dbReference>
<evidence type="ECO:0000313" key="13">
    <source>
        <dbReference type="Proteomes" id="UP000281488"/>
    </source>
</evidence>
<reference evidence="9 16" key="7">
    <citation type="submission" date="2023-02" db="EMBL/GenBank/DDBJ databases">
        <title>Results of the 2020 Genomic Proficiency Test for the network of European Union Reference Laboratory for Antimicrobial Resistance assessing whole genome sequencing capacities.</title>
        <authorList>
            <person name="Hoffmann M."/>
            <person name="Luo Y."/>
            <person name="Sorensen L.H."/>
            <person name="Pedersen S.K."/>
            <person name="Hendriksen R.S."/>
        </authorList>
    </citation>
    <scope>NUCLEOTIDE SEQUENCE [LARGE SCALE GENOMIC DNA]</scope>
    <source>
        <strain evidence="9 16">GENOMIC22-006</strain>
    </source>
</reference>
<dbReference type="AlphaFoldDB" id="A0A229NPB3"/>
<evidence type="ECO:0000256" key="1">
    <source>
        <dbReference type="SAM" id="Phobius"/>
    </source>
</evidence>
<feature type="transmembrane region" description="Helical" evidence="1">
    <location>
        <begin position="231"/>
        <end position="250"/>
    </location>
</feature>
<dbReference type="Proteomes" id="UP000244140">
    <property type="component" value="Unassembled WGS sequence"/>
</dbReference>
<dbReference type="KEGG" id="ene:ENT_24470"/>
<dbReference type="Proteomes" id="UP000516122">
    <property type="component" value="Chromosome"/>
</dbReference>
<reference evidence="8 12" key="2">
    <citation type="submission" date="2018-06" db="EMBL/GenBank/DDBJ databases">
        <authorList>
            <consortium name="Pathogen Informatics"/>
            <person name="Doyle S."/>
        </authorList>
    </citation>
    <scope>NUCLEOTIDE SEQUENCE [LARGE SCALE GENOMIC DNA]</scope>
    <source>
        <strain evidence="8 12">NCTC13379</strain>
    </source>
</reference>
<dbReference type="PANTHER" id="PTHR37312">
    <property type="entry name" value="MEMBRANE-BOUND ACYLTRANSFERASE YKRP-RELATED"/>
    <property type="match status" value="1"/>
</dbReference>
<feature type="transmembrane region" description="Helical" evidence="1">
    <location>
        <begin position="297"/>
        <end position="316"/>
    </location>
</feature>
<reference evidence="6 13" key="3">
    <citation type="submission" date="2018-10" db="EMBL/GenBank/DDBJ databases">
        <title>Genotypes and phenotypes of Enterococci isolated from broiler chickens.</title>
        <authorList>
            <person name="Muhammad A.R."/>
            <person name="Diarra M.S."/>
        </authorList>
    </citation>
    <scope>NUCLEOTIDE SEQUENCE [LARGE SCALE GENOMIC DNA]</scope>
    <source>
        <strain evidence="6 13">LIT2 A36'</strain>
    </source>
</reference>
<evidence type="ECO:0000313" key="3">
    <source>
        <dbReference type="EMBL" id="MDN3192477.1"/>
    </source>
</evidence>